<dbReference type="RefSeq" id="WP_259806679.1">
    <property type="nucleotide sequence ID" value="NZ_CP080776.1"/>
</dbReference>
<dbReference type="EMBL" id="CP080776">
    <property type="protein sequence ID" value="UWP96630.1"/>
    <property type="molecule type" value="Genomic_DNA"/>
</dbReference>
<protein>
    <submittedName>
        <fullName evidence="1">Uncharacterized protein</fullName>
    </submittedName>
</protein>
<gene>
    <name evidence="1" type="ORF">K3X48_06550</name>
</gene>
<reference evidence="1" key="1">
    <citation type="submission" date="2021-08" db="EMBL/GenBank/DDBJ databases">
        <authorList>
            <person name="Nwanade C."/>
            <person name="Wang M."/>
            <person name="Masoudi A."/>
            <person name="Yu Z."/>
            <person name="Liu J."/>
        </authorList>
    </citation>
    <scope>NUCLEOTIDE SEQUENCE</scope>
    <source>
        <strain evidence="1">S056</strain>
    </source>
</reference>
<proteinExistence type="predicted"/>
<organism evidence="1 2">
    <name type="scientific">Aliiroseovarius crassostreae</name>
    <dbReference type="NCBI Taxonomy" id="154981"/>
    <lineage>
        <taxon>Bacteria</taxon>
        <taxon>Pseudomonadati</taxon>
        <taxon>Pseudomonadota</taxon>
        <taxon>Alphaproteobacteria</taxon>
        <taxon>Rhodobacterales</taxon>
        <taxon>Paracoccaceae</taxon>
        <taxon>Aliiroseovarius</taxon>
    </lineage>
</organism>
<evidence type="ECO:0000313" key="1">
    <source>
        <dbReference type="EMBL" id="UWP96630.1"/>
    </source>
</evidence>
<evidence type="ECO:0000313" key="2">
    <source>
        <dbReference type="Proteomes" id="UP001057991"/>
    </source>
</evidence>
<dbReference type="Proteomes" id="UP001057991">
    <property type="component" value="Chromosome"/>
</dbReference>
<accession>A0A9Q9LUR6</accession>
<name>A0A9Q9LUR6_9RHOB</name>
<dbReference type="AlphaFoldDB" id="A0A9Q9LUR6"/>
<sequence length="91" mass="10073">MADLEIELAQARSWHGVSRFRVSLGEYRCVALAGFMAELSINDSGSGIIFDDPVSSLNPVEPTLDDIDREFDALQSWFNALAQRQKSIQVG</sequence>